<evidence type="ECO:0000256" key="3">
    <source>
        <dbReference type="ARBA" id="ARBA00022692"/>
    </source>
</evidence>
<sequence>MFEWIVGVVSSAGYIGVAALMALENLFPPIPSELIMPVAGFAAARGDLTIIGVILAGTAGSVIGTLPWYWLGRRLGRRRIRHLAERHGRWLTISPDEVDQAHGWFERHGGKAVFFGRLIPAIRTLISVPAGIAAMPMGRYLAWSTLGSVIWTSLLALAGYALESQYDLVAAYMDPVSKGVIALMVLTYLYRVVRRKG</sequence>
<evidence type="ECO:0000259" key="7">
    <source>
        <dbReference type="Pfam" id="PF09335"/>
    </source>
</evidence>
<evidence type="ECO:0000313" key="8">
    <source>
        <dbReference type="EMBL" id="GGB47881.1"/>
    </source>
</evidence>
<dbReference type="EMBL" id="BMDZ01000038">
    <property type="protein sequence ID" value="GGB47881.1"/>
    <property type="molecule type" value="Genomic_DNA"/>
</dbReference>
<proteinExistence type="predicted"/>
<comment type="caution">
    <text evidence="8">The sequence shown here is derived from an EMBL/GenBank/DDBJ whole genome shotgun (WGS) entry which is preliminary data.</text>
</comment>
<reference evidence="9" key="1">
    <citation type="journal article" date="2019" name="Int. J. Syst. Evol. Microbiol.">
        <title>The Global Catalogue of Microorganisms (GCM) 10K type strain sequencing project: providing services to taxonomists for standard genome sequencing and annotation.</title>
        <authorList>
            <consortium name="The Broad Institute Genomics Platform"/>
            <consortium name="The Broad Institute Genome Sequencing Center for Infectious Disease"/>
            <person name="Wu L."/>
            <person name="Ma J."/>
        </authorList>
    </citation>
    <scope>NUCLEOTIDE SEQUENCE [LARGE SCALE GENOMIC DNA]</scope>
    <source>
        <strain evidence="9">CGMCC 1.10188</strain>
    </source>
</reference>
<feature type="transmembrane region" description="Helical" evidence="6">
    <location>
        <begin position="168"/>
        <end position="190"/>
    </location>
</feature>
<name>A0ABQ1INK9_9PROT</name>
<evidence type="ECO:0000256" key="4">
    <source>
        <dbReference type="ARBA" id="ARBA00022989"/>
    </source>
</evidence>
<evidence type="ECO:0000256" key="6">
    <source>
        <dbReference type="SAM" id="Phobius"/>
    </source>
</evidence>
<accession>A0ABQ1INK9</accession>
<keyword evidence="4 6" id="KW-1133">Transmembrane helix</keyword>
<dbReference type="PANTHER" id="PTHR42709:SF6">
    <property type="entry name" value="UNDECAPRENYL PHOSPHATE TRANSPORTER A"/>
    <property type="match status" value="1"/>
</dbReference>
<feature type="transmembrane region" description="Helical" evidence="6">
    <location>
        <begin position="50"/>
        <end position="71"/>
    </location>
</feature>
<keyword evidence="5 6" id="KW-0472">Membrane</keyword>
<evidence type="ECO:0000313" key="9">
    <source>
        <dbReference type="Proteomes" id="UP000603352"/>
    </source>
</evidence>
<dbReference type="RefSeq" id="WP_188579543.1">
    <property type="nucleotide sequence ID" value="NZ_BMDZ01000038.1"/>
</dbReference>
<comment type="subcellular location">
    <subcellularLocation>
        <location evidence="1">Cell membrane</location>
        <topology evidence="1">Multi-pass membrane protein</topology>
    </subcellularLocation>
</comment>
<dbReference type="PANTHER" id="PTHR42709">
    <property type="entry name" value="ALKALINE PHOSPHATASE LIKE PROTEIN"/>
    <property type="match status" value="1"/>
</dbReference>
<keyword evidence="3 6" id="KW-0812">Transmembrane</keyword>
<evidence type="ECO:0000256" key="5">
    <source>
        <dbReference type="ARBA" id="ARBA00023136"/>
    </source>
</evidence>
<dbReference type="Pfam" id="PF09335">
    <property type="entry name" value="VTT_dom"/>
    <property type="match status" value="1"/>
</dbReference>
<evidence type="ECO:0000256" key="1">
    <source>
        <dbReference type="ARBA" id="ARBA00004651"/>
    </source>
</evidence>
<dbReference type="InterPro" id="IPR032816">
    <property type="entry name" value="VTT_dom"/>
</dbReference>
<feature type="transmembrane region" description="Helical" evidence="6">
    <location>
        <begin position="12"/>
        <end position="30"/>
    </location>
</feature>
<gene>
    <name evidence="8" type="ORF">GCM10011505_31230</name>
</gene>
<protein>
    <submittedName>
        <fullName evidence="8">Alkaline phosphatase</fullName>
    </submittedName>
</protein>
<feature type="transmembrane region" description="Helical" evidence="6">
    <location>
        <begin position="140"/>
        <end position="162"/>
    </location>
</feature>
<keyword evidence="2" id="KW-1003">Cell membrane</keyword>
<evidence type="ECO:0000256" key="2">
    <source>
        <dbReference type="ARBA" id="ARBA00022475"/>
    </source>
</evidence>
<dbReference type="Proteomes" id="UP000603352">
    <property type="component" value="Unassembled WGS sequence"/>
</dbReference>
<organism evidence="8 9">
    <name type="scientific">Tistrella bauzanensis</name>
    <dbReference type="NCBI Taxonomy" id="657419"/>
    <lineage>
        <taxon>Bacteria</taxon>
        <taxon>Pseudomonadati</taxon>
        <taxon>Pseudomonadota</taxon>
        <taxon>Alphaproteobacteria</taxon>
        <taxon>Geminicoccales</taxon>
        <taxon>Geminicoccaceae</taxon>
        <taxon>Tistrella</taxon>
    </lineage>
</organism>
<feature type="domain" description="VTT" evidence="7">
    <location>
        <begin position="30"/>
        <end position="160"/>
    </location>
</feature>
<keyword evidence="9" id="KW-1185">Reference proteome</keyword>
<dbReference type="InterPro" id="IPR051311">
    <property type="entry name" value="DedA_domain"/>
</dbReference>